<reference evidence="4" key="1">
    <citation type="journal article" date="2019" name="Int. J. Syst. Evol. Microbiol.">
        <title>The Global Catalogue of Microorganisms (GCM) 10K type strain sequencing project: providing services to taxonomists for standard genome sequencing and annotation.</title>
        <authorList>
            <consortium name="The Broad Institute Genomics Platform"/>
            <consortium name="The Broad Institute Genome Sequencing Center for Infectious Disease"/>
            <person name="Wu L."/>
            <person name="Ma J."/>
        </authorList>
    </citation>
    <scope>NUCLEOTIDE SEQUENCE [LARGE SCALE GENOMIC DNA]</scope>
    <source>
        <strain evidence="4">NBRC 108725</strain>
    </source>
</reference>
<feature type="compositionally biased region" description="Basic residues" evidence="1">
    <location>
        <begin position="124"/>
        <end position="134"/>
    </location>
</feature>
<evidence type="ECO:0000313" key="3">
    <source>
        <dbReference type="EMBL" id="BDZ47720.1"/>
    </source>
</evidence>
<feature type="compositionally biased region" description="Low complexity" evidence="1">
    <location>
        <begin position="108"/>
        <end position="118"/>
    </location>
</feature>
<dbReference type="EMBL" id="AP027731">
    <property type="protein sequence ID" value="BDZ47720.1"/>
    <property type="molecule type" value="Genomic_DNA"/>
</dbReference>
<protein>
    <recommendedName>
        <fullName evidence="2">Transcription regulator TrmB N-terminal domain-containing protein</fullName>
    </recommendedName>
</protein>
<dbReference type="InterPro" id="IPR036390">
    <property type="entry name" value="WH_DNA-bd_sf"/>
</dbReference>
<dbReference type="PANTHER" id="PTHR34293:SF1">
    <property type="entry name" value="HTH-TYPE TRANSCRIPTIONAL REGULATOR TRMBL2"/>
    <property type="match status" value="1"/>
</dbReference>
<dbReference type="InterPro" id="IPR036388">
    <property type="entry name" value="WH-like_DNA-bd_sf"/>
</dbReference>
<feature type="compositionally biased region" description="Polar residues" evidence="1">
    <location>
        <begin position="84"/>
        <end position="97"/>
    </location>
</feature>
<dbReference type="InterPro" id="IPR002831">
    <property type="entry name" value="Tscrpt_reg_TrmB_N"/>
</dbReference>
<accession>A0ABM8GH80</accession>
<dbReference type="PANTHER" id="PTHR34293">
    <property type="entry name" value="HTH-TYPE TRANSCRIPTIONAL REGULATOR TRMBL2"/>
    <property type="match status" value="1"/>
</dbReference>
<name>A0ABM8GH80_9MICO</name>
<feature type="region of interest" description="Disordered" evidence="1">
    <location>
        <begin position="81"/>
        <end position="134"/>
    </location>
</feature>
<evidence type="ECO:0000259" key="2">
    <source>
        <dbReference type="Pfam" id="PF01978"/>
    </source>
</evidence>
<dbReference type="InterPro" id="IPR051797">
    <property type="entry name" value="TrmB-like"/>
</dbReference>
<evidence type="ECO:0000256" key="1">
    <source>
        <dbReference type="SAM" id="MobiDB-lite"/>
    </source>
</evidence>
<dbReference type="Proteomes" id="UP001321498">
    <property type="component" value="Chromosome"/>
</dbReference>
<gene>
    <name evidence="3" type="ORF">GCM10025866_36290</name>
</gene>
<keyword evidence="4" id="KW-1185">Reference proteome</keyword>
<dbReference type="Gene3D" id="1.10.10.10">
    <property type="entry name" value="Winged helix-like DNA-binding domain superfamily/Winged helix DNA-binding domain"/>
    <property type="match status" value="1"/>
</dbReference>
<sequence>MTDETVMTGSRQQLFDALIQLGFSQYEAKCYVGLIGTEGLTGYGVAKVTGVPQPKVYETLRRLERRGVAQRIADDPAVFAANSPIRSSKISPASSVAVTRRRPRPRRPSITTTTPPLRQGSRVPHTRPRGRRGS</sequence>
<feature type="domain" description="Transcription regulator TrmB N-terminal" evidence="2">
    <location>
        <begin position="20"/>
        <end position="84"/>
    </location>
</feature>
<dbReference type="Pfam" id="PF01978">
    <property type="entry name" value="TrmB"/>
    <property type="match status" value="1"/>
</dbReference>
<organism evidence="3 4">
    <name type="scientific">Naasia aerilata</name>
    <dbReference type="NCBI Taxonomy" id="1162966"/>
    <lineage>
        <taxon>Bacteria</taxon>
        <taxon>Bacillati</taxon>
        <taxon>Actinomycetota</taxon>
        <taxon>Actinomycetes</taxon>
        <taxon>Micrococcales</taxon>
        <taxon>Microbacteriaceae</taxon>
        <taxon>Naasia</taxon>
    </lineage>
</organism>
<proteinExistence type="predicted"/>
<dbReference type="SUPFAM" id="SSF46785">
    <property type="entry name" value="Winged helix' DNA-binding domain"/>
    <property type="match status" value="1"/>
</dbReference>
<evidence type="ECO:0000313" key="4">
    <source>
        <dbReference type="Proteomes" id="UP001321498"/>
    </source>
</evidence>
<dbReference type="RefSeq" id="WP_286277575.1">
    <property type="nucleotide sequence ID" value="NZ_AP027731.1"/>
</dbReference>